<keyword evidence="9" id="KW-1185">Reference proteome</keyword>
<keyword evidence="2" id="KW-0677">Repeat</keyword>
<sequence>MPGLSTPASDSSCKYYSDVLSNAANSHTPSATASSTPSASTAPSPIMTHISHPQQQFYPYSPLAPPYTLPIFQLPLPFLIRRRIELKHCVVRHESGVKPFYKCPSALCLARPKYKTPGGLKYHLTEEHSETAGGNNEFPFGWYWDDVSAAVARVAGEEDRYVCSIEGCKKRYTAMSGLRYHRKIAHLEAKE</sequence>
<evidence type="ECO:0000256" key="1">
    <source>
        <dbReference type="ARBA" id="ARBA00022723"/>
    </source>
</evidence>
<keyword evidence="3 5" id="KW-0863">Zinc-finger</keyword>
<proteinExistence type="predicted"/>
<dbReference type="SMART" id="SM00355">
    <property type="entry name" value="ZnF_C2H2"/>
    <property type="match status" value="2"/>
</dbReference>
<dbReference type="PANTHER" id="PTHR23057:SF0">
    <property type="entry name" value="JUXTAPOSED WITH ANOTHER ZINC FINGER PROTEIN 1"/>
    <property type="match status" value="1"/>
</dbReference>
<dbReference type="GO" id="GO:0008270">
    <property type="term" value="F:zinc ion binding"/>
    <property type="evidence" value="ECO:0007669"/>
    <property type="project" value="UniProtKB-KW"/>
</dbReference>
<reference evidence="8" key="1">
    <citation type="submission" date="2020-05" db="EMBL/GenBank/DDBJ databases">
        <title>Phylogenomic resolution of chytrid fungi.</title>
        <authorList>
            <person name="Stajich J.E."/>
            <person name="Amses K."/>
            <person name="Simmons R."/>
            <person name="Seto K."/>
            <person name="Myers J."/>
            <person name="Bonds A."/>
            <person name="Quandt C.A."/>
            <person name="Barry K."/>
            <person name="Liu P."/>
            <person name="Grigoriev I."/>
            <person name="Longcore J.E."/>
            <person name="James T.Y."/>
        </authorList>
    </citation>
    <scope>NUCLEOTIDE SEQUENCE</scope>
    <source>
        <strain evidence="8">JEL0513</strain>
    </source>
</reference>
<comment type="caution">
    <text evidence="8">The sequence shown here is derived from an EMBL/GenBank/DDBJ whole genome shotgun (WGS) entry which is preliminary data.</text>
</comment>
<evidence type="ECO:0000313" key="9">
    <source>
        <dbReference type="Proteomes" id="UP001211907"/>
    </source>
</evidence>
<accession>A0AAD5SUK5</accession>
<dbReference type="InterPro" id="IPR013087">
    <property type="entry name" value="Znf_C2H2_type"/>
</dbReference>
<dbReference type="InterPro" id="IPR036236">
    <property type="entry name" value="Znf_C2H2_sf"/>
</dbReference>
<evidence type="ECO:0000256" key="6">
    <source>
        <dbReference type="SAM" id="MobiDB-lite"/>
    </source>
</evidence>
<dbReference type="Proteomes" id="UP001211907">
    <property type="component" value="Unassembled WGS sequence"/>
</dbReference>
<dbReference type="PROSITE" id="PS00028">
    <property type="entry name" value="ZINC_FINGER_C2H2_1"/>
    <property type="match status" value="1"/>
</dbReference>
<evidence type="ECO:0000256" key="5">
    <source>
        <dbReference type="PROSITE-ProRule" id="PRU00042"/>
    </source>
</evidence>
<dbReference type="PANTHER" id="PTHR23057">
    <property type="entry name" value="JUXTAPOSED WITH ANOTHER ZINC FINGER PROTEIN 1"/>
    <property type="match status" value="1"/>
</dbReference>
<organism evidence="8 9">
    <name type="scientific">Physocladia obscura</name>
    <dbReference type="NCBI Taxonomy" id="109957"/>
    <lineage>
        <taxon>Eukaryota</taxon>
        <taxon>Fungi</taxon>
        <taxon>Fungi incertae sedis</taxon>
        <taxon>Chytridiomycota</taxon>
        <taxon>Chytridiomycota incertae sedis</taxon>
        <taxon>Chytridiomycetes</taxon>
        <taxon>Chytridiales</taxon>
        <taxon>Chytriomycetaceae</taxon>
        <taxon>Physocladia</taxon>
    </lineage>
</organism>
<keyword evidence="1" id="KW-0479">Metal-binding</keyword>
<feature type="domain" description="C2H2-type" evidence="7">
    <location>
        <begin position="161"/>
        <end position="191"/>
    </location>
</feature>
<evidence type="ECO:0000256" key="2">
    <source>
        <dbReference type="ARBA" id="ARBA00022737"/>
    </source>
</evidence>
<evidence type="ECO:0000259" key="7">
    <source>
        <dbReference type="PROSITE" id="PS50157"/>
    </source>
</evidence>
<dbReference type="PROSITE" id="PS50157">
    <property type="entry name" value="ZINC_FINGER_C2H2_2"/>
    <property type="match status" value="1"/>
</dbReference>
<keyword evidence="4" id="KW-0862">Zinc</keyword>
<feature type="compositionally biased region" description="Low complexity" evidence="6">
    <location>
        <begin position="26"/>
        <end position="45"/>
    </location>
</feature>
<evidence type="ECO:0000256" key="3">
    <source>
        <dbReference type="ARBA" id="ARBA00022771"/>
    </source>
</evidence>
<dbReference type="Gene3D" id="3.30.160.60">
    <property type="entry name" value="Classic Zinc Finger"/>
    <property type="match status" value="1"/>
</dbReference>
<dbReference type="AlphaFoldDB" id="A0AAD5SUK5"/>
<gene>
    <name evidence="8" type="ORF">HK100_003086</name>
</gene>
<protein>
    <recommendedName>
        <fullName evidence="7">C2H2-type domain-containing protein</fullName>
    </recommendedName>
</protein>
<name>A0AAD5SUK5_9FUNG</name>
<dbReference type="EMBL" id="JADGJH010001748">
    <property type="protein sequence ID" value="KAJ3110292.1"/>
    <property type="molecule type" value="Genomic_DNA"/>
</dbReference>
<evidence type="ECO:0000313" key="8">
    <source>
        <dbReference type="EMBL" id="KAJ3110292.1"/>
    </source>
</evidence>
<dbReference type="InterPro" id="IPR051580">
    <property type="entry name" value="ZnF-Chromatin_assoc"/>
</dbReference>
<evidence type="ECO:0000256" key="4">
    <source>
        <dbReference type="ARBA" id="ARBA00022833"/>
    </source>
</evidence>
<feature type="region of interest" description="Disordered" evidence="6">
    <location>
        <begin position="26"/>
        <end position="46"/>
    </location>
</feature>
<dbReference type="SUPFAM" id="SSF57667">
    <property type="entry name" value="beta-beta-alpha zinc fingers"/>
    <property type="match status" value="1"/>
</dbReference>
<dbReference type="GO" id="GO:0005634">
    <property type="term" value="C:nucleus"/>
    <property type="evidence" value="ECO:0007669"/>
    <property type="project" value="TreeGrafter"/>
</dbReference>